<evidence type="ECO:0000313" key="1">
    <source>
        <dbReference type="EMBL" id="MFC6643897.1"/>
    </source>
</evidence>
<evidence type="ECO:0008006" key="3">
    <source>
        <dbReference type="Google" id="ProtNLM"/>
    </source>
</evidence>
<sequence length="96" mass="10846">MKSKKALATKWQVSERTVERWIVEGLPTRNVFGSVRIAPEDAVDWTEQTFGATKKGTLMIGPHSQMIETTTCWNFSRQAHIGPQTFIGEMFADLFA</sequence>
<comment type="caution">
    <text evidence="1">The sequence shown here is derived from an EMBL/GenBank/DDBJ whole genome shotgun (WGS) entry which is preliminary data.</text>
</comment>
<reference evidence="2" key="1">
    <citation type="journal article" date="2019" name="Int. J. Syst. Evol. Microbiol.">
        <title>The Global Catalogue of Microorganisms (GCM) 10K type strain sequencing project: providing services to taxonomists for standard genome sequencing and annotation.</title>
        <authorList>
            <consortium name="The Broad Institute Genomics Platform"/>
            <consortium name="The Broad Institute Genome Sequencing Center for Infectious Disease"/>
            <person name="Wu L."/>
            <person name="Ma J."/>
        </authorList>
    </citation>
    <scope>NUCLEOTIDE SEQUENCE [LARGE SCALE GENOMIC DNA]</scope>
    <source>
        <strain evidence="2">NBRC 111368</strain>
    </source>
</reference>
<protein>
    <recommendedName>
        <fullName evidence="3">Excisionase</fullName>
    </recommendedName>
</protein>
<evidence type="ECO:0000313" key="2">
    <source>
        <dbReference type="Proteomes" id="UP001596403"/>
    </source>
</evidence>
<dbReference type="Gene3D" id="1.10.10.10">
    <property type="entry name" value="Winged helix-like DNA-binding domain superfamily/Winged helix DNA-binding domain"/>
    <property type="match status" value="1"/>
</dbReference>
<dbReference type="EMBL" id="JBHSWA010000005">
    <property type="protein sequence ID" value="MFC6643897.1"/>
    <property type="molecule type" value="Genomic_DNA"/>
</dbReference>
<dbReference type="InterPro" id="IPR009061">
    <property type="entry name" value="DNA-bd_dom_put_sf"/>
</dbReference>
<gene>
    <name evidence="1" type="ORF">ACFQAU_21445</name>
</gene>
<dbReference type="Proteomes" id="UP001596403">
    <property type="component" value="Unassembled WGS sequence"/>
</dbReference>
<proteinExistence type="predicted"/>
<dbReference type="RefSeq" id="WP_132446903.1">
    <property type="nucleotide sequence ID" value="NZ_JBHSWA010000005.1"/>
</dbReference>
<dbReference type="SUPFAM" id="SSF46955">
    <property type="entry name" value="Putative DNA-binding domain"/>
    <property type="match status" value="1"/>
</dbReference>
<name>A0ABW1Z612_9RHOB</name>
<organism evidence="1 2">
    <name type="scientific">Sulfitobacter profundi</name>
    <dbReference type="NCBI Taxonomy" id="2679961"/>
    <lineage>
        <taxon>Bacteria</taxon>
        <taxon>Pseudomonadati</taxon>
        <taxon>Pseudomonadota</taxon>
        <taxon>Alphaproteobacteria</taxon>
        <taxon>Rhodobacterales</taxon>
        <taxon>Roseobacteraceae</taxon>
        <taxon>Sulfitobacter</taxon>
    </lineage>
</organism>
<accession>A0ABW1Z612</accession>
<keyword evidence="2" id="KW-1185">Reference proteome</keyword>
<dbReference type="InterPro" id="IPR036388">
    <property type="entry name" value="WH-like_DNA-bd_sf"/>
</dbReference>